<sequence length="606" mass="66591">MNGMKHSTLNGKSSVQILENTMADWGPYFHIRVLQYLPTLSFRKTNFLNDTHLQEALLSTAPKMLPPASTPLRNTYRIVLVGAIATQCLGSIDLSNQTPAKPHLVRRLFTQASSPQSSTGLAPNGAVTPNPCGPMELTPQTWVDLGIDDYIASYPNADKLTMQQFAAQLNLPNFFCGIGMQCLAGQVCHPAAGVNWLILYAIQEWNAYMNSFYSAIEDAISLMRDASADIASDFIPRTKPSLIFTDGRSPRALIVPSLMPADAMIMVSESMKIGAGAGLLGGLAVPNVGRETEEQKFLAQLQAAHLQANGEQPADVWSHHDSTVLTDFYNNRRQVPRQPGQHTPNHGPQPSPPSSPRPTGPIPVPDQTHAPHLRKRTLTPDELPKKRHPAPYAFTRWTRMASHLTVLQNDLQGVVAATVEVATLQPLLAQGGIAEILRDGSFLYKNPTQIFMADKVKDLAQISAMSEFFKSIKMFVTIGSDDCRFKGPNGAKNHEEDLSSCTKDGLMMNIIRAEGDKVVNKTPNARLLQSKYGYSVQYLTNLAWECQKKYGVQKEGETTYPPPMNMQSDCIFSIPVCDCTLPEVKRLRKKKKGTVKACRIGAGLPI</sequence>
<dbReference type="AlphaFoldDB" id="A0A2S4V4I9"/>
<protein>
    <recommendedName>
        <fullName evidence="2">DUF7872 domain-containing protein</fullName>
    </recommendedName>
</protein>
<proteinExistence type="predicted"/>
<reference evidence="3" key="1">
    <citation type="submission" date="2017-12" db="EMBL/GenBank/DDBJ databases">
        <title>Gene loss provides genomic basis for host adaptation in cereal stripe rust fungi.</title>
        <authorList>
            <person name="Xia C."/>
        </authorList>
    </citation>
    <scope>NUCLEOTIDE SEQUENCE [LARGE SCALE GENOMIC DNA]</scope>
    <source>
        <strain evidence="3">93-210</strain>
    </source>
</reference>
<dbReference type="PANTHER" id="PTHR33339:SF1">
    <property type="entry name" value="LYSM DOMAIN-CONTAINING PROTEIN"/>
    <property type="match status" value="1"/>
</dbReference>
<dbReference type="VEuPathDB" id="FungiDB:PSTT_10406"/>
<comment type="caution">
    <text evidence="3">The sequence shown here is derived from an EMBL/GenBank/DDBJ whole genome shotgun (WGS) entry which is preliminary data.</text>
</comment>
<dbReference type="Proteomes" id="UP000239156">
    <property type="component" value="Unassembled WGS sequence"/>
</dbReference>
<dbReference type="VEuPathDB" id="FungiDB:PSHT_03895"/>
<dbReference type="InterPro" id="IPR057194">
    <property type="entry name" value="DUF7872"/>
</dbReference>
<keyword evidence="4" id="KW-1185">Reference proteome</keyword>
<feature type="compositionally biased region" description="Pro residues" evidence="1">
    <location>
        <begin position="347"/>
        <end position="364"/>
    </location>
</feature>
<name>A0A2S4V4I9_9BASI</name>
<evidence type="ECO:0000259" key="2">
    <source>
        <dbReference type="Pfam" id="PF25278"/>
    </source>
</evidence>
<organism evidence="3 4">
    <name type="scientific">Puccinia striiformis</name>
    <dbReference type="NCBI Taxonomy" id="27350"/>
    <lineage>
        <taxon>Eukaryota</taxon>
        <taxon>Fungi</taxon>
        <taxon>Dikarya</taxon>
        <taxon>Basidiomycota</taxon>
        <taxon>Pucciniomycotina</taxon>
        <taxon>Pucciniomycetes</taxon>
        <taxon>Pucciniales</taxon>
        <taxon>Pucciniaceae</taxon>
        <taxon>Puccinia</taxon>
    </lineage>
</organism>
<dbReference type="EMBL" id="PKSL01000111">
    <property type="protein sequence ID" value="POW04443.1"/>
    <property type="molecule type" value="Genomic_DNA"/>
</dbReference>
<evidence type="ECO:0000313" key="4">
    <source>
        <dbReference type="Proteomes" id="UP000239156"/>
    </source>
</evidence>
<dbReference type="Pfam" id="PF25278">
    <property type="entry name" value="DUF7872"/>
    <property type="match status" value="1"/>
</dbReference>
<feature type="domain" description="DUF7872" evidence="2">
    <location>
        <begin position="389"/>
        <end position="606"/>
    </location>
</feature>
<accession>A0A2S4V4I9</accession>
<gene>
    <name evidence="3" type="ORF">PSTT_10406</name>
</gene>
<evidence type="ECO:0000256" key="1">
    <source>
        <dbReference type="SAM" id="MobiDB-lite"/>
    </source>
</evidence>
<evidence type="ECO:0000313" key="3">
    <source>
        <dbReference type="EMBL" id="POW04443.1"/>
    </source>
</evidence>
<dbReference type="PANTHER" id="PTHR33339">
    <property type="entry name" value="LYSM DOMAIN-CONTAINING PROTEIN"/>
    <property type="match status" value="1"/>
</dbReference>
<feature type="region of interest" description="Disordered" evidence="1">
    <location>
        <begin position="334"/>
        <end position="370"/>
    </location>
</feature>
<feature type="non-terminal residue" evidence="3">
    <location>
        <position position="606"/>
    </location>
</feature>